<organism evidence="1">
    <name type="scientific">Paraconexibacter sp. AEG42_29</name>
    <dbReference type="NCBI Taxonomy" id="2997339"/>
    <lineage>
        <taxon>Bacteria</taxon>
        <taxon>Bacillati</taxon>
        <taxon>Actinomycetota</taxon>
        <taxon>Thermoleophilia</taxon>
        <taxon>Solirubrobacterales</taxon>
        <taxon>Paraconexibacteraceae</taxon>
        <taxon>Paraconexibacter</taxon>
    </lineage>
</organism>
<proteinExistence type="predicted"/>
<gene>
    <name evidence="1" type="ORF">DSM112329_04290</name>
</gene>
<protein>
    <submittedName>
        <fullName evidence="1">Uncharacterized protein</fullName>
    </submittedName>
</protein>
<reference evidence="1" key="1">
    <citation type="submission" date="2022-12" db="EMBL/GenBank/DDBJ databases">
        <title>Paraconexibacter alkalitolerans sp. nov. and Baekduia alba sp. nov., isolated from soil and emended description of the genera Paraconexibacter (Chun et al., 2020) and Baekduia (An et al., 2020).</title>
        <authorList>
            <person name="Vieira S."/>
            <person name="Huber K.J."/>
            <person name="Geppert A."/>
            <person name="Wolf J."/>
            <person name="Neumann-Schaal M."/>
            <person name="Muesken M."/>
            <person name="Overmann J."/>
        </authorList>
    </citation>
    <scope>NUCLEOTIDE SEQUENCE</scope>
    <source>
        <strain evidence="1">AEG42_29</strain>
    </source>
</reference>
<dbReference type="AlphaFoldDB" id="A0AAU7B0H2"/>
<name>A0AAU7B0H2_9ACTN</name>
<dbReference type="KEGG" id="parq:DSM112329_04290"/>
<accession>A0AAU7B0H2</accession>
<evidence type="ECO:0000313" key="1">
    <source>
        <dbReference type="EMBL" id="XAY07409.1"/>
    </source>
</evidence>
<sequence length="122" mass="12773">MTAYLPHPVTSHDELQAELTRAFEHLQGALAAGSPVVVLLEERNVQATEEPLAAALAHGLIGLVRAAAIEGRQAGWHVAALSYLPHTDDAELQRWVGSLAASASTSGSLVRLGGEHLGRVAV</sequence>
<dbReference type="EMBL" id="CP114014">
    <property type="protein sequence ID" value="XAY07409.1"/>
    <property type="molecule type" value="Genomic_DNA"/>
</dbReference>